<reference evidence="2" key="1">
    <citation type="submission" date="2022-11" db="EMBL/GenBank/DDBJ databases">
        <authorList>
            <person name="Petersen C."/>
        </authorList>
    </citation>
    <scope>NUCLEOTIDE SEQUENCE</scope>
    <source>
        <strain evidence="2">IBT 30069</strain>
    </source>
</reference>
<comment type="caution">
    <text evidence="2">The sequence shown here is derived from an EMBL/GenBank/DDBJ whole genome shotgun (WGS) entry which is preliminary data.</text>
</comment>
<proteinExistence type="predicted"/>
<protein>
    <submittedName>
        <fullName evidence="2">Uncharacterized protein</fullName>
    </submittedName>
</protein>
<sequence>MFSMVDPPCSSAQALPTSRCIENFFYKFAAEEEEEKLGIIEMMQNLGSRPGVNKVGTTIAQIDSIQNILKSLEKKFDEYESMTNTARERQILAERKLSQQTELLHQALESVDTALNEKNKALAKLISLDQCLDTLGDNELETLTDKLFQDLETWVEENYGALRTNIGILDDRDIRGSLDSTTDEVSDPIAIFADISQCIFNVILCRFMVGTGNPSTLDQAFRILDTTLQDICKTRSPPAH</sequence>
<dbReference type="EMBL" id="JAPQKH010000003">
    <property type="protein sequence ID" value="KAJ5106111.1"/>
    <property type="molecule type" value="Genomic_DNA"/>
</dbReference>
<dbReference type="AlphaFoldDB" id="A0A9W9KHK7"/>
<organism evidence="2 3">
    <name type="scientific">Penicillium angulare</name>
    <dbReference type="NCBI Taxonomy" id="116970"/>
    <lineage>
        <taxon>Eukaryota</taxon>
        <taxon>Fungi</taxon>
        <taxon>Dikarya</taxon>
        <taxon>Ascomycota</taxon>
        <taxon>Pezizomycotina</taxon>
        <taxon>Eurotiomycetes</taxon>
        <taxon>Eurotiomycetidae</taxon>
        <taxon>Eurotiales</taxon>
        <taxon>Aspergillaceae</taxon>
        <taxon>Penicillium</taxon>
    </lineage>
</organism>
<name>A0A9W9KHK7_9EURO</name>
<keyword evidence="3" id="KW-1185">Reference proteome</keyword>
<accession>A0A9W9KHK7</accession>
<keyword evidence="1" id="KW-0175">Coiled coil</keyword>
<evidence type="ECO:0000313" key="2">
    <source>
        <dbReference type="EMBL" id="KAJ5106111.1"/>
    </source>
</evidence>
<dbReference type="OrthoDB" id="4227183at2759"/>
<dbReference type="Proteomes" id="UP001149165">
    <property type="component" value="Unassembled WGS sequence"/>
</dbReference>
<reference evidence="2" key="2">
    <citation type="journal article" date="2023" name="IMA Fungus">
        <title>Comparative genomic study of the Penicillium genus elucidates a diverse pangenome and 15 lateral gene transfer events.</title>
        <authorList>
            <person name="Petersen C."/>
            <person name="Sorensen T."/>
            <person name="Nielsen M.R."/>
            <person name="Sondergaard T.E."/>
            <person name="Sorensen J.L."/>
            <person name="Fitzpatrick D.A."/>
            <person name="Frisvad J.C."/>
            <person name="Nielsen K.L."/>
        </authorList>
    </citation>
    <scope>NUCLEOTIDE SEQUENCE</scope>
    <source>
        <strain evidence="2">IBT 30069</strain>
    </source>
</reference>
<feature type="coiled-coil region" evidence="1">
    <location>
        <begin position="62"/>
        <end position="89"/>
    </location>
</feature>
<evidence type="ECO:0000256" key="1">
    <source>
        <dbReference type="SAM" id="Coils"/>
    </source>
</evidence>
<gene>
    <name evidence="2" type="ORF">N7456_002786</name>
</gene>
<evidence type="ECO:0000313" key="3">
    <source>
        <dbReference type="Proteomes" id="UP001149165"/>
    </source>
</evidence>